<sequence length="30" mass="3474">MGAELSRTPCRYYCLSLKELRLSVFFGLYG</sequence>
<gene>
    <name evidence="1" type="ORF">NTH_04562</name>
</gene>
<accession>A0ABY5MQI0</accession>
<geneLocation type="plasmid" evidence="1 2">
    <name>p1536_2</name>
</geneLocation>
<dbReference type="EMBL" id="CP030943">
    <property type="protein sequence ID" value="UUP20047.1"/>
    <property type="molecule type" value="Genomic_DNA"/>
</dbReference>
<keyword evidence="2" id="KW-1185">Reference proteome</keyword>
<name>A0ABY5MQI0_9HYPH</name>
<protein>
    <submittedName>
        <fullName evidence="1">Uncharacterized protein</fullName>
    </submittedName>
</protein>
<dbReference type="Proteomes" id="UP001342418">
    <property type="component" value="Plasmid p1536_2"/>
</dbReference>
<reference evidence="1 2" key="1">
    <citation type="submission" date="2018-07" db="EMBL/GenBank/DDBJ databases">
        <title>Genome sequence of Nitratireductor thuwali#1536.</title>
        <authorList>
            <person name="Michoud G."/>
            <person name="Merlino G."/>
            <person name="Sefrji F.O."/>
            <person name="Daffonchio D."/>
        </authorList>
    </citation>
    <scope>NUCLEOTIDE SEQUENCE [LARGE SCALE GENOMIC DNA]</scope>
    <source>
        <strain evidence="1 2">Nit1536</strain>
        <plasmid evidence="1 2">p1536_2</plasmid>
    </source>
</reference>
<proteinExistence type="predicted"/>
<keyword evidence="1" id="KW-0614">Plasmid</keyword>
<organism evidence="1 2">
    <name type="scientific">Nitratireductor thuwali</name>
    <dbReference type="NCBI Taxonomy" id="2267699"/>
    <lineage>
        <taxon>Bacteria</taxon>
        <taxon>Pseudomonadati</taxon>
        <taxon>Pseudomonadota</taxon>
        <taxon>Alphaproteobacteria</taxon>
        <taxon>Hyphomicrobiales</taxon>
        <taxon>Phyllobacteriaceae</taxon>
        <taxon>Nitratireductor</taxon>
    </lineage>
</organism>
<evidence type="ECO:0000313" key="2">
    <source>
        <dbReference type="Proteomes" id="UP001342418"/>
    </source>
</evidence>
<evidence type="ECO:0000313" key="1">
    <source>
        <dbReference type="EMBL" id="UUP20047.1"/>
    </source>
</evidence>